<evidence type="ECO:0000259" key="5">
    <source>
        <dbReference type="Pfam" id="PF01555"/>
    </source>
</evidence>
<comment type="catalytic activity">
    <reaction evidence="3">
        <text>a 2'-deoxyadenosine in DNA + S-adenosyl-L-methionine = an N(6)-methyl-2'-deoxyadenosine in DNA + S-adenosyl-L-homocysteine + H(+)</text>
        <dbReference type="Rhea" id="RHEA:15197"/>
        <dbReference type="Rhea" id="RHEA-COMP:12418"/>
        <dbReference type="Rhea" id="RHEA-COMP:12419"/>
        <dbReference type="ChEBI" id="CHEBI:15378"/>
        <dbReference type="ChEBI" id="CHEBI:57856"/>
        <dbReference type="ChEBI" id="CHEBI:59789"/>
        <dbReference type="ChEBI" id="CHEBI:90615"/>
        <dbReference type="ChEBI" id="CHEBI:90616"/>
        <dbReference type="EC" id="2.1.1.72"/>
    </reaction>
</comment>
<dbReference type="EMBL" id="QRBB01000002">
    <property type="protein sequence ID" value="RDS76139.1"/>
    <property type="molecule type" value="Genomic_DNA"/>
</dbReference>
<dbReference type="Gene3D" id="3.40.50.150">
    <property type="entry name" value="Vaccinia Virus protein VP39"/>
    <property type="match status" value="1"/>
</dbReference>
<proteinExistence type="inferred from homology"/>
<dbReference type="GO" id="GO:0009007">
    <property type="term" value="F:site-specific DNA-methyltransferase (adenine-specific) activity"/>
    <property type="evidence" value="ECO:0007669"/>
    <property type="project" value="UniProtKB-EC"/>
</dbReference>
<dbReference type="InterPro" id="IPR001091">
    <property type="entry name" value="RM_Methyltransferase"/>
</dbReference>
<protein>
    <recommendedName>
        <fullName evidence="4">Methyltransferase</fullName>
        <ecNumber evidence="4">2.1.1.-</ecNumber>
    </recommendedName>
</protein>
<accession>A0A395LHM2</accession>
<evidence type="ECO:0000256" key="2">
    <source>
        <dbReference type="ARBA" id="ARBA00022679"/>
    </source>
</evidence>
<dbReference type="Proteomes" id="UP000254101">
    <property type="component" value="Unassembled WGS sequence"/>
</dbReference>
<dbReference type="Pfam" id="PF01555">
    <property type="entry name" value="N6_N4_Mtase"/>
    <property type="match status" value="1"/>
</dbReference>
<dbReference type="SUPFAM" id="SSF53335">
    <property type="entry name" value="S-adenosyl-L-methionine-dependent methyltransferases"/>
    <property type="match status" value="1"/>
</dbReference>
<comment type="similarity">
    <text evidence="4">Belongs to the N(4)/N(6)-methyltransferase family.</text>
</comment>
<evidence type="ECO:0000313" key="7">
    <source>
        <dbReference type="Proteomes" id="UP000254101"/>
    </source>
</evidence>
<evidence type="ECO:0000256" key="1">
    <source>
        <dbReference type="ARBA" id="ARBA00022603"/>
    </source>
</evidence>
<keyword evidence="1 6" id="KW-0489">Methyltransferase</keyword>
<keyword evidence="7" id="KW-1185">Reference proteome</keyword>
<dbReference type="PRINTS" id="PR00508">
    <property type="entry name" value="S21N4MTFRASE"/>
</dbReference>
<organism evidence="6 7">
    <name type="scientific">Alteriqipengyuania lutimaris</name>
    <dbReference type="NCBI Taxonomy" id="1538146"/>
    <lineage>
        <taxon>Bacteria</taxon>
        <taxon>Pseudomonadati</taxon>
        <taxon>Pseudomonadota</taxon>
        <taxon>Alphaproteobacteria</taxon>
        <taxon>Sphingomonadales</taxon>
        <taxon>Erythrobacteraceae</taxon>
        <taxon>Alteriqipengyuania</taxon>
    </lineage>
</organism>
<dbReference type="OrthoDB" id="9773571at2"/>
<evidence type="ECO:0000256" key="3">
    <source>
        <dbReference type="ARBA" id="ARBA00047942"/>
    </source>
</evidence>
<dbReference type="GO" id="GO:0032259">
    <property type="term" value="P:methylation"/>
    <property type="evidence" value="ECO:0007669"/>
    <property type="project" value="UniProtKB-KW"/>
</dbReference>
<name>A0A395LHM2_9SPHN</name>
<dbReference type="AlphaFoldDB" id="A0A395LHM2"/>
<reference evidence="6 7" key="1">
    <citation type="submission" date="2018-07" db="EMBL/GenBank/DDBJ databases">
        <title>Erythrobacter nanhaiensis sp. nov., a novel member of the genus Erythrobacter isolated from the South China Sea.</title>
        <authorList>
            <person name="Chen X."/>
            <person name="Liu J."/>
        </authorList>
    </citation>
    <scope>NUCLEOTIDE SEQUENCE [LARGE SCALE GENOMIC DNA]</scope>
    <source>
        <strain evidence="6 7">S-5</strain>
    </source>
</reference>
<dbReference type="EC" id="2.1.1.-" evidence="4"/>
<comment type="caution">
    <text evidence="6">The sequence shown here is derived from an EMBL/GenBank/DDBJ whole genome shotgun (WGS) entry which is preliminary data.</text>
</comment>
<evidence type="ECO:0000256" key="4">
    <source>
        <dbReference type="RuleBase" id="RU362026"/>
    </source>
</evidence>
<dbReference type="InterPro" id="IPR002941">
    <property type="entry name" value="DNA_methylase_N4/N6"/>
</dbReference>
<evidence type="ECO:0000313" key="6">
    <source>
        <dbReference type="EMBL" id="RDS76139.1"/>
    </source>
</evidence>
<feature type="domain" description="DNA methylase N-4/N-6" evidence="5">
    <location>
        <begin position="85"/>
        <end position="214"/>
    </location>
</feature>
<dbReference type="InterPro" id="IPR029063">
    <property type="entry name" value="SAM-dependent_MTases_sf"/>
</dbReference>
<gene>
    <name evidence="6" type="ORF">DL238_15070</name>
</gene>
<dbReference type="GO" id="GO:0008170">
    <property type="term" value="F:N-methyltransferase activity"/>
    <property type="evidence" value="ECO:0007669"/>
    <property type="project" value="InterPro"/>
</dbReference>
<dbReference type="GO" id="GO:0003677">
    <property type="term" value="F:DNA binding"/>
    <property type="evidence" value="ECO:0007669"/>
    <property type="project" value="InterPro"/>
</dbReference>
<keyword evidence="2 6" id="KW-0808">Transferase</keyword>
<sequence>MRGAEVAATLFLGDAYTIRPTLRWMDADVMDPPYVIRTAGGGRFRKERRSMDEVAEAGIDKGFDLSIINPLQCGAVVSFCHNDQLAKLLHHVDGQFDRYAVCAWVKANPMPVANKHYRPDAEPYVHAWNVGYHPQGELIDKRRFIVARACRVTKKRFGHPTIKPTTVMDKIMANVAGETICDPFMGTGSTGVAAVKAGKRFYGIERDPRWFEAAVTRISEAVDEGARL</sequence>